<comment type="similarity">
    <text evidence="1">Belongs to the N(4)/N(6)-methyltransferase family.</text>
</comment>
<dbReference type="EMBL" id="MN740165">
    <property type="protein sequence ID" value="QHT91566.1"/>
    <property type="molecule type" value="Genomic_DNA"/>
</dbReference>
<evidence type="ECO:0000256" key="1">
    <source>
        <dbReference type="ARBA" id="ARBA00006594"/>
    </source>
</evidence>
<accession>A0A6C0IGI3</accession>
<evidence type="ECO:0000256" key="7">
    <source>
        <dbReference type="SAM" id="Coils"/>
    </source>
</evidence>
<dbReference type="SUPFAM" id="SSF53335">
    <property type="entry name" value="S-adenosyl-L-methionine-dependent methyltransferases"/>
    <property type="match status" value="1"/>
</dbReference>
<name>A0A6C0IGI3_9ZZZZ</name>
<dbReference type="InterPro" id="IPR002941">
    <property type="entry name" value="DNA_methylase_N4/N6"/>
</dbReference>
<dbReference type="GO" id="GO:0008170">
    <property type="term" value="F:N-methyltransferase activity"/>
    <property type="evidence" value="ECO:0007669"/>
    <property type="project" value="InterPro"/>
</dbReference>
<keyword evidence="5" id="KW-0863">Zinc-finger</keyword>
<dbReference type="Pfam" id="PF01555">
    <property type="entry name" value="N6_N4_Mtase"/>
    <property type="match status" value="1"/>
</dbReference>
<evidence type="ECO:0000256" key="4">
    <source>
        <dbReference type="ARBA" id="ARBA00022723"/>
    </source>
</evidence>
<dbReference type="PROSITE" id="PS50171">
    <property type="entry name" value="ZF_MATRIN"/>
    <property type="match status" value="1"/>
</dbReference>
<evidence type="ECO:0000259" key="8">
    <source>
        <dbReference type="PROSITE" id="PS50171"/>
    </source>
</evidence>
<proteinExistence type="inferred from homology"/>
<reference evidence="9" key="1">
    <citation type="journal article" date="2020" name="Nature">
        <title>Giant virus diversity and host interactions through global metagenomics.</title>
        <authorList>
            <person name="Schulz F."/>
            <person name="Roux S."/>
            <person name="Paez-Espino D."/>
            <person name="Jungbluth S."/>
            <person name="Walsh D.A."/>
            <person name="Denef V.J."/>
            <person name="McMahon K.D."/>
            <person name="Konstantinidis K.T."/>
            <person name="Eloe-Fadrosh E.A."/>
            <person name="Kyrpides N.C."/>
            <person name="Woyke T."/>
        </authorList>
    </citation>
    <scope>NUCLEOTIDE SEQUENCE</scope>
    <source>
        <strain evidence="9">GVMAG-M-3300023184-77</strain>
    </source>
</reference>
<evidence type="ECO:0000256" key="2">
    <source>
        <dbReference type="ARBA" id="ARBA00022603"/>
    </source>
</evidence>
<evidence type="ECO:0000256" key="6">
    <source>
        <dbReference type="ARBA" id="ARBA00022833"/>
    </source>
</evidence>
<keyword evidence="7" id="KW-0175">Coiled coil</keyword>
<protein>
    <recommendedName>
        <fullName evidence="8">Matrin-type domain-containing protein</fullName>
    </recommendedName>
</protein>
<dbReference type="GO" id="GO:0008270">
    <property type="term" value="F:zinc ion binding"/>
    <property type="evidence" value="ECO:0007669"/>
    <property type="project" value="UniProtKB-KW"/>
</dbReference>
<dbReference type="PROSITE" id="PS00092">
    <property type="entry name" value="N6_MTASE"/>
    <property type="match status" value="1"/>
</dbReference>
<dbReference type="InterPro" id="IPR000690">
    <property type="entry name" value="Matrin/U1-C_Znf_C2H2"/>
</dbReference>
<dbReference type="GO" id="GO:0005634">
    <property type="term" value="C:nucleus"/>
    <property type="evidence" value="ECO:0007669"/>
    <property type="project" value="InterPro"/>
</dbReference>
<dbReference type="PRINTS" id="PR00508">
    <property type="entry name" value="S21N4MTFRASE"/>
</dbReference>
<keyword evidence="3" id="KW-0808">Transferase</keyword>
<dbReference type="InterPro" id="IPR029063">
    <property type="entry name" value="SAM-dependent_MTases_sf"/>
</dbReference>
<dbReference type="Gene3D" id="3.40.50.150">
    <property type="entry name" value="Vaccinia Virus protein VP39"/>
    <property type="match status" value="1"/>
</dbReference>
<evidence type="ECO:0000313" key="9">
    <source>
        <dbReference type="EMBL" id="QHT91566.1"/>
    </source>
</evidence>
<dbReference type="GO" id="GO:0032259">
    <property type="term" value="P:methylation"/>
    <property type="evidence" value="ECO:0007669"/>
    <property type="project" value="UniProtKB-KW"/>
</dbReference>
<dbReference type="InterPro" id="IPR002052">
    <property type="entry name" value="DNA_methylase_N6_adenine_CS"/>
</dbReference>
<feature type="coiled-coil region" evidence="7">
    <location>
        <begin position="42"/>
        <end position="69"/>
    </location>
</feature>
<sequence>MEMSNYLCEICDNSIYKQKSHYDTHLKSKKHLKNLENPSMKKNTIEKIAEKVSELIKEKEKEKEKIADTDTGTIINKAKDEIKNDTLYISNLDAYSFIKSLPDKSIQCIICDPPFGLGEDTFDKHYARNKEHVIEGYQTAPQDAKSYETWAKLWIHEIPRVLKSDGTLYIVCAWNHLCDIELAIRSAPSPNLTVLNHIIWKYNFGVYTQKKFVTSHYHILRCGIGKYTPTFYSRAFYNETDKTESGHNAQYTDMEDVWYIKKEFAQGETKNVNKLPDELVRKMIFYSSKPGDTVADFFLGNFTTAYVARKSGRKFVGCDINEESYKLHCKKVNDIPFPTNVEHEKESTKPDNAGKRLTEKDREIIIKRYDELHKEKTKRDSMLVLEKEFGRGHFSLVNLLKAAGR</sequence>
<evidence type="ECO:0000256" key="5">
    <source>
        <dbReference type="ARBA" id="ARBA00022771"/>
    </source>
</evidence>
<keyword evidence="2" id="KW-0489">Methyltransferase</keyword>
<keyword evidence="6" id="KW-0862">Zinc</keyword>
<dbReference type="InterPro" id="IPR001091">
    <property type="entry name" value="RM_Methyltransferase"/>
</dbReference>
<keyword evidence="4" id="KW-0479">Metal-binding</keyword>
<feature type="domain" description="Matrin-type" evidence="8">
    <location>
        <begin position="6"/>
        <end position="37"/>
    </location>
</feature>
<dbReference type="AlphaFoldDB" id="A0A6C0IGI3"/>
<organism evidence="9">
    <name type="scientific">viral metagenome</name>
    <dbReference type="NCBI Taxonomy" id="1070528"/>
    <lineage>
        <taxon>unclassified sequences</taxon>
        <taxon>metagenomes</taxon>
        <taxon>organismal metagenomes</taxon>
    </lineage>
</organism>
<evidence type="ECO:0000256" key="3">
    <source>
        <dbReference type="ARBA" id="ARBA00022679"/>
    </source>
</evidence>
<dbReference type="GO" id="GO:0003677">
    <property type="term" value="F:DNA binding"/>
    <property type="evidence" value="ECO:0007669"/>
    <property type="project" value="InterPro"/>
</dbReference>